<accession>A0A2T1BZD5</accession>
<keyword evidence="3" id="KW-1185">Reference proteome</keyword>
<evidence type="ECO:0000313" key="3">
    <source>
        <dbReference type="Proteomes" id="UP000238762"/>
    </source>
</evidence>
<gene>
    <name evidence="2" type="ORF">C7B64_18670</name>
</gene>
<organism evidence="2 3">
    <name type="scientific">Merismopedia glauca CCAP 1448/3</name>
    <dbReference type="NCBI Taxonomy" id="1296344"/>
    <lineage>
        <taxon>Bacteria</taxon>
        <taxon>Bacillati</taxon>
        <taxon>Cyanobacteriota</taxon>
        <taxon>Cyanophyceae</taxon>
        <taxon>Synechococcales</taxon>
        <taxon>Merismopediaceae</taxon>
        <taxon>Merismopedia</taxon>
    </lineage>
</organism>
<keyword evidence="1" id="KW-0732">Signal</keyword>
<dbReference type="OrthoDB" id="415264at2"/>
<dbReference type="EMBL" id="PVWJ01000112">
    <property type="protein sequence ID" value="PSB01361.1"/>
    <property type="molecule type" value="Genomic_DNA"/>
</dbReference>
<name>A0A2T1BZD5_9CYAN</name>
<sequence length="601" mass="64925">MKKILFYSCLGLLLAQSSAMAAIATRQVGLSGVDNQGKPVQELLTLPDFTKITWASFPPITQDGEFTDNGYNNAAGYNLTRSWKSGDTPDRILKLGDISEAFGAEKFNLKDIFQISNLKRDEVALDSFPLIKEQSLFHLAQVVPKLGDLPLSTMPPIAALVQKFSSAPINPNISLNNLLSKSPQLGDLKMGGVDLTDFSLSGIPNLEFTPLEQFYLWENSLIKDIPGLNAVPFSAFPIPLSPDGNQVARIDFIWGEKEGGKKKTISGSDLEGFNVPCRTKCAHVELDDLENTGIKQTAPFEGVQWISGQFQQVKGGHGALAAVNGGLEPTGRHPYGKGFKVVVWNVKEKEELVDTALFFRFCGKFVGCSPYILGPFPFLAYKRDAPMFVGTATVPQSPVTGPTPSISNPTLGISTPLPNTALVTGDLGNFSGNNPTNVGEIVSGVNLSQMIEAISQVESSSDYRLVGAYVCAGSDCGRALGRYQFMPYRQDVKDTIMASTGGDAFLQKALKGEAITAKEMDEFFPTYLQDELMRKSMKALIQQTASQIDPTTNTYFTGSSLIARVAQKHFGGANVAVDSSANDGGISVFNYGLKVLEIYQG</sequence>
<protein>
    <submittedName>
        <fullName evidence="2">Peptidase M23</fullName>
    </submittedName>
</protein>
<feature type="chain" id="PRO_5015499928" evidence="1">
    <location>
        <begin position="22"/>
        <end position="601"/>
    </location>
</feature>
<dbReference type="Proteomes" id="UP000238762">
    <property type="component" value="Unassembled WGS sequence"/>
</dbReference>
<dbReference type="AlphaFoldDB" id="A0A2T1BZD5"/>
<reference evidence="2 3" key="1">
    <citation type="submission" date="2018-02" db="EMBL/GenBank/DDBJ databases">
        <authorList>
            <person name="Cohen D.B."/>
            <person name="Kent A.D."/>
        </authorList>
    </citation>
    <scope>NUCLEOTIDE SEQUENCE [LARGE SCALE GENOMIC DNA]</scope>
    <source>
        <strain evidence="2 3">CCAP 1448/3</strain>
    </source>
</reference>
<evidence type="ECO:0000256" key="1">
    <source>
        <dbReference type="SAM" id="SignalP"/>
    </source>
</evidence>
<evidence type="ECO:0000313" key="2">
    <source>
        <dbReference type="EMBL" id="PSB01361.1"/>
    </source>
</evidence>
<reference evidence="2 3" key="2">
    <citation type="submission" date="2018-03" db="EMBL/GenBank/DDBJ databases">
        <title>The ancient ancestry and fast evolution of plastids.</title>
        <authorList>
            <person name="Moore K.R."/>
            <person name="Magnabosco C."/>
            <person name="Momper L."/>
            <person name="Gold D.A."/>
            <person name="Bosak T."/>
            <person name="Fournier G.P."/>
        </authorList>
    </citation>
    <scope>NUCLEOTIDE SEQUENCE [LARGE SCALE GENOMIC DNA]</scope>
    <source>
        <strain evidence="2 3">CCAP 1448/3</strain>
    </source>
</reference>
<proteinExistence type="predicted"/>
<dbReference type="RefSeq" id="WP_106290180.1">
    <property type="nucleotide sequence ID" value="NZ_CAWNTC010000144.1"/>
</dbReference>
<feature type="signal peptide" evidence="1">
    <location>
        <begin position="1"/>
        <end position="21"/>
    </location>
</feature>
<comment type="caution">
    <text evidence="2">The sequence shown here is derived from an EMBL/GenBank/DDBJ whole genome shotgun (WGS) entry which is preliminary data.</text>
</comment>